<proteinExistence type="predicted"/>
<organism evidence="1">
    <name type="scientific">viral metagenome</name>
    <dbReference type="NCBI Taxonomy" id="1070528"/>
    <lineage>
        <taxon>unclassified sequences</taxon>
        <taxon>metagenomes</taxon>
        <taxon>organismal metagenomes</taxon>
    </lineage>
</organism>
<gene>
    <name evidence="1" type="ORF">MM415B02225_0007</name>
</gene>
<evidence type="ECO:0000313" key="1">
    <source>
        <dbReference type="EMBL" id="QJA85408.1"/>
    </source>
</evidence>
<name>A0A6M3KVU7_9ZZZZ</name>
<protein>
    <submittedName>
        <fullName evidence="1">Uncharacterized protein</fullName>
    </submittedName>
</protein>
<sequence length="130" mass="14992">MKFKLNEIRLATEGLAEILQKELPVKTAYWLARFLSKVEAENASMEKARMNLIKKHAKKDKKGNPVFILDKDGKSTSQYDIPDMEAFQNEFIELTNEEVEIDFKPIKLEQLGDIQLKPLTLVKLGKIIEE</sequence>
<dbReference type="AlphaFoldDB" id="A0A6M3KVU7"/>
<dbReference type="EMBL" id="MT142572">
    <property type="protein sequence ID" value="QJA85408.1"/>
    <property type="molecule type" value="Genomic_DNA"/>
</dbReference>
<reference evidence="1" key="1">
    <citation type="submission" date="2020-03" db="EMBL/GenBank/DDBJ databases">
        <title>The deep terrestrial virosphere.</title>
        <authorList>
            <person name="Holmfeldt K."/>
            <person name="Nilsson E."/>
            <person name="Simone D."/>
            <person name="Lopez-Fernandez M."/>
            <person name="Wu X."/>
            <person name="de Brujin I."/>
            <person name="Lundin D."/>
            <person name="Andersson A."/>
            <person name="Bertilsson S."/>
            <person name="Dopson M."/>
        </authorList>
    </citation>
    <scope>NUCLEOTIDE SEQUENCE</scope>
    <source>
        <strain evidence="1">MM415B02225</strain>
    </source>
</reference>
<accession>A0A6M3KVU7</accession>